<evidence type="ECO:0000313" key="1">
    <source>
        <dbReference type="EMBL" id="QDH22044.1"/>
    </source>
</evidence>
<keyword evidence="2" id="KW-1185">Reference proteome</keyword>
<organism evidence="1 2">
    <name type="scientific">Saccharibacillus brassicae</name>
    <dbReference type="NCBI Taxonomy" id="2583377"/>
    <lineage>
        <taxon>Bacteria</taxon>
        <taxon>Bacillati</taxon>
        <taxon>Bacillota</taxon>
        <taxon>Bacilli</taxon>
        <taxon>Bacillales</taxon>
        <taxon>Paenibacillaceae</taxon>
        <taxon>Saccharibacillus</taxon>
    </lineage>
</organism>
<dbReference type="RefSeq" id="WP_141448588.1">
    <property type="nucleotide sequence ID" value="NZ_CP041217.1"/>
</dbReference>
<dbReference type="KEGG" id="saca:FFV09_15050"/>
<dbReference type="Proteomes" id="UP000316968">
    <property type="component" value="Chromosome"/>
</dbReference>
<proteinExistence type="predicted"/>
<protein>
    <submittedName>
        <fullName evidence="1">Uncharacterized protein</fullName>
    </submittedName>
</protein>
<dbReference type="AlphaFoldDB" id="A0A4Y6UY29"/>
<dbReference type="EMBL" id="CP041217">
    <property type="protein sequence ID" value="QDH22044.1"/>
    <property type="molecule type" value="Genomic_DNA"/>
</dbReference>
<gene>
    <name evidence="1" type="ORF">FFV09_15050</name>
</gene>
<evidence type="ECO:0000313" key="2">
    <source>
        <dbReference type="Proteomes" id="UP000316968"/>
    </source>
</evidence>
<accession>A0A4Y6UY29</accession>
<name>A0A4Y6UY29_SACBS</name>
<sequence length="121" mass="13736">MIFSGVDMNSSSFPDRRLLGSSVHSTTFAESTAIPVQREGWLFAACAFDAFFDRYAFEQLELRELFPEQMTHDKHIARIVLDIQHFFFANIHRNPSKKAEEEACGCTPFFGSNGQLIPTDV</sequence>
<reference evidence="1 2" key="1">
    <citation type="submission" date="2019-06" db="EMBL/GenBank/DDBJ databases">
        <title>Saccharibacillus brassicae sp. nov., an endophytic bacterium isolated from Chinese cabbage seeds (Brassica pekinensis).</title>
        <authorList>
            <person name="Jiang L."/>
            <person name="Lee J."/>
            <person name="Kim S.W."/>
        </authorList>
    </citation>
    <scope>NUCLEOTIDE SEQUENCE [LARGE SCALE GENOMIC DNA]</scope>
    <source>
        <strain evidence="2">KCTC 43072 / ATSA2</strain>
    </source>
</reference>